<dbReference type="Proteomes" id="UP000698173">
    <property type="component" value="Unassembled WGS sequence"/>
</dbReference>
<reference evidence="2" key="2">
    <citation type="submission" date="2021-09" db="EMBL/GenBank/DDBJ databases">
        <authorList>
            <person name="Gilroy R."/>
        </authorList>
    </citation>
    <scope>NUCLEOTIDE SEQUENCE</scope>
    <source>
        <strain evidence="2">CHK171-7178</strain>
    </source>
</reference>
<evidence type="ECO:0000313" key="2">
    <source>
        <dbReference type="EMBL" id="HJF32514.1"/>
    </source>
</evidence>
<name>A0A921FZK7_SPOPS</name>
<reference evidence="2" key="1">
    <citation type="journal article" date="2021" name="PeerJ">
        <title>Extensive microbial diversity within the chicken gut microbiome revealed by metagenomics and culture.</title>
        <authorList>
            <person name="Gilroy R."/>
            <person name="Ravi A."/>
            <person name="Getino M."/>
            <person name="Pursley I."/>
            <person name="Horton D.L."/>
            <person name="Alikhan N.F."/>
            <person name="Baker D."/>
            <person name="Gharbi K."/>
            <person name="Hall N."/>
            <person name="Watson M."/>
            <person name="Adriaenssens E.M."/>
            <person name="Foster-Nyarko E."/>
            <person name="Jarju S."/>
            <person name="Secka A."/>
            <person name="Antonio M."/>
            <person name="Oren A."/>
            <person name="Chaudhuri R.R."/>
            <person name="La Ragione R."/>
            <person name="Hildebrand F."/>
            <person name="Pallen M.J."/>
        </authorList>
    </citation>
    <scope>NUCLEOTIDE SEQUENCE</scope>
    <source>
        <strain evidence="2">CHK171-7178</strain>
    </source>
</reference>
<sequence>MSEENKNKNKDKGKQRNALKYDTKPKNDVEFASESEFLNLDGKKNKRKR</sequence>
<organism evidence="2 3">
    <name type="scientific">Sporosarcina psychrophila</name>
    <name type="common">Bacillus psychrophilus</name>
    <dbReference type="NCBI Taxonomy" id="1476"/>
    <lineage>
        <taxon>Bacteria</taxon>
        <taxon>Bacillati</taxon>
        <taxon>Bacillota</taxon>
        <taxon>Bacilli</taxon>
        <taxon>Bacillales</taxon>
        <taxon>Caryophanaceae</taxon>
        <taxon>Sporosarcina</taxon>
    </lineage>
</organism>
<accession>A0A921FZK7</accession>
<dbReference type="AlphaFoldDB" id="A0A921FZK7"/>
<evidence type="ECO:0000313" key="3">
    <source>
        <dbReference type="Proteomes" id="UP000698173"/>
    </source>
</evidence>
<feature type="region of interest" description="Disordered" evidence="1">
    <location>
        <begin position="1"/>
        <end position="49"/>
    </location>
</feature>
<gene>
    <name evidence="2" type="ORF">K8V56_12170</name>
</gene>
<comment type="caution">
    <text evidence="2">The sequence shown here is derived from an EMBL/GenBank/DDBJ whole genome shotgun (WGS) entry which is preliminary data.</text>
</comment>
<evidence type="ECO:0000256" key="1">
    <source>
        <dbReference type="SAM" id="MobiDB-lite"/>
    </source>
</evidence>
<proteinExistence type="predicted"/>
<dbReference type="EMBL" id="DYWT01000200">
    <property type="protein sequence ID" value="HJF32514.1"/>
    <property type="molecule type" value="Genomic_DNA"/>
</dbReference>
<protein>
    <submittedName>
        <fullName evidence="2">Uncharacterized protein</fullName>
    </submittedName>
</protein>
<feature type="compositionally biased region" description="Basic and acidic residues" evidence="1">
    <location>
        <begin position="1"/>
        <end position="29"/>
    </location>
</feature>